<reference evidence="2 3" key="1">
    <citation type="submission" date="2018-06" db="EMBL/GenBank/DDBJ databases">
        <title>Genomic Encyclopedia of Type Strains, Phase III (KMG-III): the genomes of soil and plant-associated and newly described type strains.</title>
        <authorList>
            <person name="Whitman W."/>
        </authorList>
    </citation>
    <scope>NUCLEOTIDE SEQUENCE [LARGE SCALE GENOMIC DNA]</scope>
    <source>
        <strain evidence="2 3">CECT 9025</strain>
    </source>
</reference>
<dbReference type="GO" id="GO:0042834">
    <property type="term" value="F:peptidoglycan binding"/>
    <property type="evidence" value="ECO:0007669"/>
    <property type="project" value="InterPro"/>
</dbReference>
<dbReference type="Proteomes" id="UP000248311">
    <property type="component" value="Unassembled WGS sequence"/>
</dbReference>
<dbReference type="EMBL" id="QJTE01000010">
    <property type="protein sequence ID" value="PYE80860.1"/>
    <property type="molecule type" value="Genomic_DNA"/>
</dbReference>
<dbReference type="AlphaFoldDB" id="A0A318SSK2"/>
<dbReference type="RefSeq" id="WP_110815673.1">
    <property type="nucleotide sequence ID" value="NZ_QJTE01000010.1"/>
</dbReference>
<feature type="domain" description="SPOR" evidence="1">
    <location>
        <begin position="202"/>
        <end position="281"/>
    </location>
</feature>
<evidence type="ECO:0000313" key="2">
    <source>
        <dbReference type="EMBL" id="PYE80860.1"/>
    </source>
</evidence>
<dbReference type="InterPro" id="IPR007730">
    <property type="entry name" value="SPOR-like_dom"/>
</dbReference>
<dbReference type="Gene3D" id="3.30.70.1070">
    <property type="entry name" value="Sporulation related repeat"/>
    <property type="match status" value="1"/>
</dbReference>
<protein>
    <submittedName>
        <fullName evidence="2">Sporulation related protein</fullName>
    </submittedName>
</protein>
<gene>
    <name evidence="2" type="ORF">DFP88_11023</name>
</gene>
<proteinExistence type="predicted"/>
<keyword evidence="3" id="KW-1185">Reference proteome</keyword>
<dbReference type="OrthoDB" id="9766672at2"/>
<dbReference type="Pfam" id="PF05036">
    <property type="entry name" value="SPOR"/>
    <property type="match status" value="1"/>
</dbReference>
<accession>A0A318SSK2</accession>
<dbReference type="SUPFAM" id="SSF110997">
    <property type="entry name" value="Sporulation related repeat"/>
    <property type="match status" value="1"/>
</dbReference>
<evidence type="ECO:0000259" key="1">
    <source>
        <dbReference type="PROSITE" id="PS51724"/>
    </source>
</evidence>
<dbReference type="InterPro" id="IPR036680">
    <property type="entry name" value="SPOR-like_sf"/>
</dbReference>
<sequence>MRIDTARRDPAAGAGGRRGAARPLVALLLLPLLAACAGEDAGPGDGPTGGETQIVSRDVEAPEVFSVSDQGLWDGRPSLGGGWVAYPEVAVEQIGQVLVRNEENGRFVIGALFRREREAPGPALQVSSEAAEALGMLAGSPAPLNVVALRRDAEGAPREGGATTDFDAAAPIAEVPLAPAEAAPEAPAPAPAVSPTPAPAPAGTLTRPYVQAGFFSVEDNARDAARRLEALGLTARVEAAERQGQAFWSVTVGPAQTEADRDALLERVKAQGFPDAYPVRD</sequence>
<comment type="caution">
    <text evidence="2">The sequence shown here is derived from an EMBL/GenBank/DDBJ whole genome shotgun (WGS) entry which is preliminary data.</text>
</comment>
<dbReference type="PROSITE" id="PS51724">
    <property type="entry name" value="SPOR"/>
    <property type="match status" value="1"/>
</dbReference>
<evidence type="ECO:0000313" key="3">
    <source>
        <dbReference type="Proteomes" id="UP000248311"/>
    </source>
</evidence>
<name>A0A318SSK2_9RHOB</name>
<organism evidence="2 3">
    <name type="scientific">Pseudoroseicyclus aestuarii</name>
    <dbReference type="NCBI Taxonomy" id="1795041"/>
    <lineage>
        <taxon>Bacteria</taxon>
        <taxon>Pseudomonadati</taxon>
        <taxon>Pseudomonadota</taxon>
        <taxon>Alphaproteobacteria</taxon>
        <taxon>Rhodobacterales</taxon>
        <taxon>Paracoccaceae</taxon>
        <taxon>Pseudoroseicyclus</taxon>
    </lineage>
</organism>